<feature type="compositionally biased region" description="Low complexity" evidence="4">
    <location>
        <begin position="92"/>
        <end position="102"/>
    </location>
</feature>
<dbReference type="InterPro" id="IPR000504">
    <property type="entry name" value="RRM_dom"/>
</dbReference>
<dbReference type="SMART" id="SM00360">
    <property type="entry name" value="RRM"/>
    <property type="match status" value="3"/>
</dbReference>
<dbReference type="CDD" id="cd12531">
    <property type="entry name" value="RRM3_MEI2_like"/>
    <property type="match status" value="1"/>
</dbReference>
<feature type="compositionally biased region" description="Polar residues" evidence="4">
    <location>
        <begin position="444"/>
        <end position="458"/>
    </location>
</feature>
<dbReference type="InterPro" id="IPR012677">
    <property type="entry name" value="Nucleotide-bd_a/b_plait_sf"/>
</dbReference>
<feature type="domain" description="RRM" evidence="5">
    <location>
        <begin position="364"/>
        <end position="437"/>
    </location>
</feature>
<protein>
    <submittedName>
        <fullName evidence="6">Putative Mei2-like protein</fullName>
    </submittedName>
</protein>
<evidence type="ECO:0000313" key="7">
    <source>
        <dbReference type="Proteomes" id="UP000012073"/>
    </source>
</evidence>
<feature type="region of interest" description="Disordered" evidence="4">
    <location>
        <begin position="142"/>
        <end position="165"/>
    </location>
</feature>
<dbReference type="PROSITE" id="PS50102">
    <property type="entry name" value="RRM"/>
    <property type="match status" value="3"/>
</dbReference>
<reference evidence="7" key="1">
    <citation type="journal article" date="2013" name="Proc. Natl. Acad. Sci. U.S.A.">
        <title>Genome structure and metabolic features in the red seaweed Chondrus crispus shed light on evolution of the Archaeplastida.</title>
        <authorList>
            <person name="Collen J."/>
            <person name="Porcel B."/>
            <person name="Carre W."/>
            <person name="Ball S.G."/>
            <person name="Chaparro C."/>
            <person name="Tonon T."/>
            <person name="Barbeyron T."/>
            <person name="Michel G."/>
            <person name="Noel B."/>
            <person name="Valentin K."/>
            <person name="Elias M."/>
            <person name="Artiguenave F."/>
            <person name="Arun A."/>
            <person name="Aury J.M."/>
            <person name="Barbosa-Neto J.F."/>
            <person name="Bothwell J.H."/>
            <person name="Bouget F.Y."/>
            <person name="Brillet L."/>
            <person name="Cabello-Hurtado F."/>
            <person name="Capella-Gutierrez S."/>
            <person name="Charrier B."/>
            <person name="Cladiere L."/>
            <person name="Cock J.M."/>
            <person name="Coelho S.M."/>
            <person name="Colleoni C."/>
            <person name="Czjzek M."/>
            <person name="Da Silva C."/>
            <person name="Delage L."/>
            <person name="Denoeud F."/>
            <person name="Deschamps P."/>
            <person name="Dittami S.M."/>
            <person name="Gabaldon T."/>
            <person name="Gachon C.M."/>
            <person name="Groisillier A."/>
            <person name="Herve C."/>
            <person name="Jabbari K."/>
            <person name="Katinka M."/>
            <person name="Kloareg B."/>
            <person name="Kowalczyk N."/>
            <person name="Labadie K."/>
            <person name="Leblanc C."/>
            <person name="Lopez P.J."/>
            <person name="McLachlan D.H."/>
            <person name="Meslet-Cladiere L."/>
            <person name="Moustafa A."/>
            <person name="Nehr Z."/>
            <person name="Nyvall Collen P."/>
            <person name="Panaud O."/>
            <person name="Partensky F."/>
            <person name="Poulain J."/>
            <person name="Rensing S.A."/>
            <person name="Rousvoal S."/>
            <person name="Samson G."/>
            <person name="Symeonidi A."/>
            <person name="Weissenbach J."/>
            <person name="Zambounis A."/>
            <person name="Wincker P."/>
            <person name="Boyen C."/>
        </authorList>
    </citation>
    <scope>NUCLEOTIDE SEQUENCE [LARGE SCALE GENOMIC DNA]</scope>
    <source>
        <strain evidence="7">cv. Stackhouse</strain>
    </source>
</reference>
<name>R7QQB9_CHOCR</name>
<evidence type="ECO:0000256" key="4">
    <source>
        <dbReference type="SAM" id="MobiDB-lite"/>
    </source>
</evidence>
<dbReference type="OMA" id="NQANVGE"/>
<evidence type="ECO:0000259" key="5">
    <source>
        <dbReference type="PROSITE" id="PS50102"/>
    </source>
</evidence>
<dbReference type="GO" id="GO:0003723">
    <property type="term" value="F:RNA binding"/>
    <property type="evidence" value="ECO:0007669"/>
    <property type="project" value="UniProtKB-UniRule"/>
</dbReference>
<dbReference type="InterPro" id="IPR034454">
    <property type="entry name" value="MEI2-like_RRM3"/>
</dbReference>
<feature type="region of interest" description="Disordered" evidence="4">
    <location>
        <begin position="902"/>
        <end position="940"/>
    </location>
</feature>
<keyword evidence="7" id="KW-1185">Reference proteome</keyword>
<dbReference type="Proteomes" id="UP000012073">
    <property type="component" value="Unassembled WGS sequence"/>
</dbReference>
<keyword evidence="1" id="KW-0677">Repeat</keyword>
<feature type="region of interest" description="Disordered" evidence="4">
    <location>
        <begin position="433"/>
        <end position="528"/>
    </location>
</feature>
<dbReference type="Pfam" id="PF04059">
    <property type="entry name" value="RRM_2"/>
    <property type="match status" value="1"/>
</dbReference>
<keyword evidence="2 3" id="KW-0694">RNA-binding</keyword>
<dbReference type="InterPro" id="IPR035979">
    <property type="entry name" value="RBD_domain_sf"/>
</dbReference>
<evidence type="ECO:0000256" key="2">
    <source>
        <dbReference type="ARBA" id="ARBA00022884"/>
    </source>
</evidence>
<organism evidence="6 7">
    <name type="scientific">Chondrus crispus</name>
    <name type="common">Carrageen Irish moss</name>
    <name type="synonym">Polymorpha crispa</name>
    <dbReference type="NCBI Taxonomy" id="2769"/>
    <lineage>
        <taxon>Eukaryota</taxon>
        <taxon>Rhodophyta</taxon>
        <taxon>Florideophyceae</taxon>
        <taxon>Rhodymeniophycidae</taxon>
        <taxon>Gigartinales</taxon>
        <taxon>Gigartinaceae</taxon>
        <taxon>Chondrus</taxon>
    </lineage>
</organism>
<gene>
    <name evidence="6" type="ORF">CHC_T00010103001</name>
</gene>
<dbReference type="PANTHER" id="PTHR23189">
    <property type="entry name" value="RNA RECOGNITION MOTIF-CONTAINING"/>
    <property type="match status" value="1"/>
</dbReference>
<dbReference type="SUPFAM" id="SSF54928">
    <property type="entry name" value="RNA-binding domain, RBD"/>
    <property type="match status" value="2"/>
</dbReference>
<dbReference type="OrthoDB" id="417481at2759"/>
<feature type="region of interest" description="Disordered" evidence="4">
    <location>
        <begin position="1"/>
        <end position="38"/>
    </location>
</feature>
<feature type="compositionally biased region" description="Polar residues" evidence="4">
    <location>
        <begin position="64"/>
        <end position="78"/>
    </location>
</feature>
<dbReference type="InterPro" id="IPR007201">
    <property type="entry name" value="Mei2-like_Rrm_C"/>
</dbReference>
<dbReference type="FunFam" id="3.30.70.330:FF:000101">
    <property type="entry name" value="Protein MEI2-like 1"/>
    <property type="match status" value="1"/>
</dbReference>
<dbReference type="KEGG" id="ccp:CHC_T00010103001"/>
<dbReference type="Pfam" id="PF00076">
    <property type="entry name" value="RRM_1"/>
    <property type="match status" value="1"/>
</dbReference>
<dbReference type="GeneID" id="17317562"/>
<dbReference type="AlphaFoldDB" id="R7QQB9"/>
<feature type="domain" description="RRM" evidence="5">
    <location>
        <begin position="781"/>
        <end position="865"/>
    </location>
</feature>
<feature type="region of interest" description="Disordered" evidence="4">
    <location>
        <begin position="186"/>
        <end position="256"/>
    </location>
</feature>
<feature type="region of interest" description="Disordered" evidence="4">
    <location>
        <begin position="56"/>
        <end position="104"/>
    </location>
</feature>
<dbReference type="Gramene" id="CDF39565">
    <property type="protein sequence ID" value="CDF39565"/>
    <property type="gene ID" value="CHC_T00010103001"/>
</dbReference>
<feature type="compositionally biased region" description="Pro residues" evidence="4">
    <location>
        <begin position="225"/>
        <end position="241"/>
    </location>
</feature>
<dbReference type="RefSeq" id="XP_005709859.1">
    <property type="nucleotide sequence ID" value="XM_005709802.1"/>
</dbReference>
<sequence>MMDPPRQATVPPSSSGPLSSLTQVSAATSTISSSAAPGISALAPQFDLALTASARRSAPPIGSLSPQGTPFGTPSPANINHLALREPSNPTHQQQHQHQQQHPLRSPPLLAKEFLQEAEAHSNFDFRSPNLSSAHAYSTSASSVPLHQHPDPLFPNTIPPQTAPLPQPAADFDLFGLATLDLGPPVFDNPLQPSPALHQPLSSPTRLPHTSPLFPTDTLHAFDPPQSPRKSPPAISPPPLLSPSSRSPREQPHPTRCVLLRNIPPGIDDDDIRSVLQQYGPLRDLGAQQRSRGGRGSVLATYYDLRHARAAVKTLHEAVHFGRRLDVRFQCPTDTSMSNLAMTSPVSTSSGTIGGPASPCSNQGTLVVFNLDNSTSAEDIRALFSEYGDVKEIRATPNKRHHKFVEFYDVRDAEKAMRSLNKTEVAGKRIKIEISRPGGRASNLPRNASPGNAKSQQAAIHHFHVQQRHHPSSNHAAYPPDISGFQSASPRRQAVDSSHSSNQHMASAFLPGMHPGVQNPTHSAFGEESEISPLDEFGGVGRDLANLIGSKSFDAGIGHLQPSSYDASYGNGHRSQEFDFGLMHGSYDALAENQIATSSGMEQRPDLHQMYSDHAIELSKFSNPPMMPSSAPRYPADSYIKALYNSPDSDDSRKAMSPIQSPPERSPFSLGKAGGPGAGIAGLNLYKNAVGDEIPTGNAFPSNRGHNRTAMTSLGRRMSGLHVPQGVIGGDRGYAQRHTSNKGVVGAAQNGGNKAYFNQQQGNSKYALDIRKVRSGEETRTALMIRNIPNKYNQKMLLSTLEEEHRGNFDFIYLPIDFKNKCNVGYAFINFTKPQYIEPFYHAFHGKKWGRFNSEKVCEITFARIQGRQQLIAHFQNSSLLLEDPKCRPVIFDANGRQEEFPIGSHVRTRRGPSSRDSSQRACESSPPYSPTKQRGRGHA</sequence>
<feature type="domain" description="RRM" evidence="5">
    <location>
        <begin position="256"/>
        <end position="332"/>
    </location>
</feature>
<dbReference type="Gene3D" id="3.30.70.330">
    <property type="match status" value="3"/>
</dbReference>
<proteinExistence type="predicted"/>
<feature type="region of interest" description="Disordered" evidence="4">
    <location>
        <begin position="645"/>
        <end position="670"/>
    </location>
</feature>
<evidence type="ECO:0000256" key="3">
    <source>
        <dbReference type="PROSITE-ProRule" id="PRU00176"/>
    </source>
</evidence>
<dbReference type="EMBL" id="HG002054">
    <property type="protein sequence ID" value="CDF39565.1"/>
    <property type="molecule type" value="Genomic_DNA"/>
</dbReference>
<feature type="compositionally biased region" description="Basic residues" evidence="4">
    <location>
        <begin position="461"/>
        <end position="472"/>
    </location>
</feature>
<evidence type="ECO:0000256" key="1">
    <source>
        <dbReference type="ARBA" id="ARBA00022737"/>
    </source>
</evidence>
<feature type="compositionally biased region" description="Low complexity" evidence="4">
    <location>
        <begin position="11"/>
        <end position="38"/>
    </location>
</feature>
<accession>R7QQB9</accession>
<feature type="compositionally biased region" description="Polar residues" evidence="4">
    <location>
        <begin position="484"/>
        <end position="505"/>
    </location>
</feature>
<evidence type="ECO:0000313" key="6">
    <source>
        <dbReference type="EMBL" id="CDF39565.1"/>
    </source>
</evidence>